<evidence type="ECO:0000313" key="12">
    <source>
        <dbReference type="EMBL" id="TWV98924.1"/>
    </source>
</evidence>
<comment type="catalytic activity">
    <reaction evidence="7 9">
        <text>L-aspartate + ATP = 4-phospho-L-aspartate + ADP</text>
        <dbReference type="Rhea" id="RHEA:23776"/>
        <dbReference type="ChEBI" id="CHEBI:29991"/>
        <dbReference type="ChEBI" id="CHEBI:30616"/>
        <dbReference type="ChEBI" id="CHEBI:57535"/>
        <dbReference type="ChEBI" id="CHEBI:456216"/>
        <dbReference type="EC" id="2.7.2.4"/>
    </reaction>
</comment>
<dbReference type="Proteomes" id="UP000318815">
    <property type="component" value="Unassembled WGS sequence"/>
</dbReference>
<organism evidence="12 13">
    <name type="scientific">Chitinophaga pinensis</name>
    <dbReference type="NCBI Taxonomy" id="79329"/>
    <lineage>
        <taxon>Bacteria</taxon>
        <taxon>Pseudomonadati</taxon>
        <taxon>Bacteroidota</taxon>
        <taxon>Chitinophagia</taxon>
        <taxon>Chitinophagales</taxon>
        <taxon>Chitinophagaceae</taxon>
        <taxon>Chitinophaga</taxon>
    </lineage>
</organism>
<evidence type="ECO:0000256" key="9">
    <source>
        <dbReference type="RuleBase" id="RU003448"/>
    </source>
</evidence>
<dbReference type="PANTHER" id="PTHR21499:SF59">
    <property type="entry name" value="ASPARTOKINASE"/>
    <property type="match status" value="1"/>
</dbReference>
<dbReference type="PIRSF" id="PIRSF000726">
    <property type="entry name" value="Asp_kin"/>
    <property type="match status" value="1"/>
</dbReference>
<keyword evidence="10" id="KW-0028">Amino-acid biosynthesis</keyword>
<dbReference type="Pfam" id="PF00696">
    <property type="entry name" value="AA_kinase"/>
    <property type="match status" value="1"/>
</dbReference>
<dbReference type="GO" id="GO:0009088">
    <property type="term" value="P:threonine biosynthetic process"/>
    <property type="evidence" value="ECO:0007669"/>
    <property type="project" value="UniProtKB-UniPathway"/>
</dbReference>
<dbReference type="Gene3D" id="3.40.1160.10">
    <property type="entry name" value="Acetylglutamate kinase-like"/>
    <property type="match status" value="1"/>
</dbReference>
<sequence length="421" mass="48070">MKVFKFGGASLESVERIQQVATIVQSFPDQQILIVISAMGKTTNELEKVAQNFYLRKREIAAQLLHNIEEQHLEVADKLLGTRDNPVFEQLQQFFTEAEWTLGEKPGRSFDYYYDQLVSLGELLSTAIVSAYFNLAGVANNWMDVRDVFRTDDTFRDANIDWTVTGQNVQEKVLPLFKKANIIITQGFIGSTDQNESVTLGREGSDYSAAVFANLLNAESQTIWKDVEGLKNADPKLFPNTINIPEITYSEVIEMAYYGAQVIHPKTIKPLQNKQIPLYVKSFLNKDLPGTVIKEETETKQLPPIIVLKKNQVLLTITSRNFDFITEDRISDVYERFHQLKIKINLMQNAAISFSCCIDNNPEKIEALMKALHDDFKISYNEGLELLTVRYNQDGLLEELSKDRTVLLEQRSLITIQRLLK</sequence>
<comment type="similarity">
    <text evidence="2 9">Belongs to the aspartokinase family.</text>
</comment>
<dbReference type="SUPFAM" id="SSF53633">
    <property type="entry name" value="Carbamate kinase-like"/>
    <property type="match status" value="1"/>
</dbReference>
<protein>
    <recommendedName>
        <fullName evidence="9">Aspartokinase</fullName>
        <ecNumber evidence="9">2.7.2.4</ecNumber>
    </recommendedName>
</protein>
<evidence type="ECO:0000256" key="1">
    <source>
        <dbReference type="ARBA" id="ARBA00004766"/>
    </source>
</evidence>
<evidence type="ECO:0000313" key="13">
    <source>
        <dbReference type="Proteomes" id="UP000318815"/>
    </source>
</evidence>
<keyword evidence="13" id="KW-1185">Reference proteome</keyword>
<dbReference type="Gene3D" id="1.20.120.1320">
    <property type="entry name" value="Aspartokinase, catalytic domain"/>
    <property type="match status" value="1"/>
</dbReference>
<dbReference type="InterPro" id="IPR001341">
    <property type="entry name" value="Asp_kinase"/>
</dbReference>
<dbReference type="AlphaFoldDB" id="A0A5C6LN84"/>
<comment type="pathway">
    <text evidence="1 10">Amino-acid biosynthesis; L-lysine biosynthesis via DAP pathway; (S)-tetrahydrodipicolinate from L-aspartate: step 1/4.</text>
</comment>
<dbReference type="EMBL" id="VOHS01000021">
    <property type="protein sequence ID" value="TWV98924.1"/>
    <property type="molecule type" value="Genomic_DNA"/>
</dbReference>
<keyword evidence="6 8" id="KW-0067">ATP-binding</keyword>
<comment type="pathway">
    <text evidence="10">Amino-acid biosynthesis; L-threonine biosynthesis; L-threonine from L-aspartate: step 1/5.</text>
</comment>
<evidence type="ECO:0000256" key="5">
    <source>
        <dbReference type="ARBA" id="ARBA00022777"/>
    </source>
</evidence>
<dbReference type="GO" id="GO:0009089">
    <property type="term" value="P:lysine biosynthetic process via diaminopimelate"/>
    <property type="evidence" value="ECO:0007669"/>
    <property type="project" value="UniProtKB-UniPathway"/>
</dbReference>
<dbReference type="UniPathway" id="UPA00034">
    <property type="reaction ID" value="UER00015"/>
</dbReference>
<dbReference type="SUPFAM" id="SSF55021">
    <property type="entry name" value="ACT-like"/>
    <property type="match status" value="1"/>
</dbReference>
<dbReference type="InterPro" id="IPR001048">
    <property type="entry name" value="Asp/Glu/Uridylate_kinase"/>
</dbReference>
<dbReference type="GO" id="GO:0005524">
    <property type="term" value="F:ATP binding"/>
    <property type="evidence" value="ECO:0007669"/>
    <property type="project" value="UniProtKB-KW"/>
</dbReference>
<comment type="pathway">
    <text evidence="10">Amino-acid biosynthesis; L-methionine biosynthesis via de novo pathway; L-homoserine from L-aspartate: step 1/3.</text>
</comment>
<dbReference type="RefSeq" id="WP_146306674.1">
    <property type="nucleotide sequence ID" value="NZ_VOHS01000021.1"/>
</dbReference>
<evidence type="ECO:0000256" key="4">
    <source>
        <dbReference type="ARBA" id="ARBA00022741"/>
    </source>
</evidence>
<dbReference type="InterPro" id="IPR045865">
    <property type="entry name" value="ACT-like_dom_sf"/>
</dbReference>
<dbReference type="PANTHER" id="PTHR21499">
    <property type="entry name" value="ASPARTATE KINASE"/>
    <property type="match status" value="1"/>
</dbReference>
<accession>A0A5C6LN84</accession>
<keyword evidence="5 9" id="KW-0418">Kinase</keyword>
<keyword evidence="4 8" id="KW-0547">Nucleotide-binding</keyword>
<feature type="binding site" evidence="8">
    <location>
        <position position="122"/>
    </location>
    <ligand>
        <name>substrate</name>
    </ligand>
</feature>
<reference evidence="12 13" key="1">
    <citation type="submission" date="2019-08" db="EMBL/GenBank/DDBJ databases">
        <title>Whole genome sequencing of chitin degrading bacteria Chitinophaga pinensis YS16.</title>
        <authorList>
            <person name="Singh R.P."/>
            <person name="Manchanda G."/>
            <person name="Maurya I.K."/>
            <person name="Joshi N.K."/>
            <person name="Srivastava A.K."/>
        </authorList>
    </citation>
    <scope>NUCLEOTIDE SEQUENCE [LARGE SCALE GENOMIC DNA]</scope>
    <source>
        <strain evidence="12 13">YS-16</strain>
    </source>
</reference>
<dbReference type="GO" id="GO:0004072">
    <property type="term" value="F:aspartate kinase activity"/>
    <property type="evidence" value="ECO:0007669"/>
    <property type="project" value="UniProtKB-EC"/>
</dbReference>
<evidence type="ECO:0000256" key="8">
    <source>
        <dbReference type="PIRSR" id="PIRSR000726-1"/>
    </source>
</evidence>
<evidence type="ECO:0000256" key="10">
    <source>
        <dbReference type="RuleBase" id="RU004249"/>
    </source>
</evidence>
<proteinExistence type="inferred from homology"/>
<dbReference type="OrthoDB" id="9799110at2"/>
<dbReference type="InterPro" id="IPR042199">
    <property type="entry name" value="AsparK_Bifunc_asparK/hSer_DH"/>
</dbReference>
<keyword evidence="3 9" id="KW-0808">Transferase</keyword>
<dbReference type="EC" id="2.7.2.4" evidence="9"/>
<comment type="caution">
    <text evidence="12">The sequence shown here is derived from an EMBL/GenBank/DDBJ whole genome shotgun (WGS) entry which is preliminary data.</text>
</comment>
<evidence type="ECO:0000256" key="3">
    <source>
        <dbReference type="ARBA" id="ARBA00022679"/>
    </source>
</evidence>
<evidence type="ECO:0000256" key="6">
    <source>
        <dbReference type="ARBA" id="ARBA00022840"/>
    </source>
</evidence>
<dbReference type="UniPathway" id="UPA00050">
    <property type="reaction ID" value="UER00461"/>
</dbReference>
<dbReference type="UniPathway" id="UPA00051">
    <property type="reaction ID" value="UER00462"/>
</dbReference>
<feature type="binding site" evidence="8">
    <location>
        <position position="43"/>
    </location>
    <ligand>
        <name>substrate</name>
    </ligand>
</feature>
<evidence type="ECO:0000256" key="7">
    <source>
        <dbReference type="ARBA" id="ARBA00047872"/>
    </source>
</evidence>
<dbReference type="InterPro" id="IPR036393">
    <property type="entry name" value="AceGlu_kinase-like_sf"/>
</dbReference>
<dbReference type="InterPro" id="IPR005260">
    <property type="entry name" value="Asp_kin_monofn"/>
</dbReference>
<dbReference type="GO" id="GO:0005829">
    <property type="term" value="C:cytosol"/>
    <property type="evidence" value="ECO:0007669"/>
    <property type="project" value="TreeGrafter"/>
</dbReference>
<name>A0A5C6LN84_9BACT</name>
<gene>
    <name evidence="12" type="ORF">FEF09_19515</name>
</gene>
<feature type="domain" description="Aspartate/glutamate/uridylate kinase" evidence="11">
    <location>
        <begin position="2"/>
        <end position="282"/>
    </location>
</feature>
<evidence type="ECO:0000259" key="11">
    <source>
        <dbReference type="Pfam" id="PF00696"/>
    </source>
</evidence>
<dbReference type="NCBIfam" id="TIGR00657">
    <property type="entry name" value="asp_kinases"/>
    <property type="match status" value="1"/>
</dbReference>
<feature type="binding site" evidence="8">
    <location>
        <begin position="5"/>
        <end position="8"/>
    </location>
    <ligand>
        <name>ATP</name>
        <dbReference type="ChEBI" id="CHEBI:30616"/>
    </ligand>
</feature>
<evidence type="ECO:0000256" key="2">
    <source>
        <dbReference type="ARBA" id="ARBA00010122"/>
    </source>
</evidence>
<dbReference type="GO" id="GO:0009090">
    <property type="term" value="P:homoserine biosynthetic process"/>
    <property type="evidence" value="ECO:0007669"/>
    <property type="project" value="TreeGrafter"/>
</dbReference>